<dbReference type="GO" id="GO:0016837">
    <property type="term" value="F:carbon-oxygen lyase activity, acting on polysaccharides"/>
    <property type="evidence" value="ECO:0007669"/>
    <property type="project" value="UniProtKB-ARBA"/>
</dbReference>
<feature type="domain" description="Lyase catalytic" evidence="8">
    <location>
        <begin position="211"/>
        <end position="369"/>
    </location>
</feature>
<name>A0A948TKS0_9BACT</name>
<proteinExistence type="inferred from homology"/>
<dbReference type="Pfam" id="PF02278">
    <property type="entry name" value="Lyase_8"/>
    <property type="match status" value="1"/>
</dbReference>
<dbReference type="Proteomes" id="UP000784286">
    <property type="component" value="Unassembled WGS sequence"/>
</dbReference>
<dbReference type="SUPFAM" id="SSF49863">
    <property type="entry name" value="Hyaluronate lyase-like, C-terminal domain"/>
    <property type="match status" value="1"/>
</dbReference>
<evidence type="ECO:0000259" key="8">
    <source>
        <dbReference type="Pfam" id="PF09093"/>
    </source>
</evidence>
<feature type="chain" id="PRO_5037521483" evidence="6">
    <location>
        <begin position="25"/>
        <end position="809"/>
    </location>
</feature>
<evidence type="ECO:0000256" key="6">
    <source>
        <dbReference type="SAM" id="SignalP"/>
    </source>
</evidence>
<keyword evidence="6" id="KW-0732">Signal</keyword>
<keyword evidence="4" id="KW-0106">Calcium</keyword>
<dbReference type="Pfam" id="PF09093">
    <property type="entry name" value="Lyase_catalyt"/>
    <property type="match status" value="1"/>
</dbReference>
<evidence type="ECO:0000313" key="9">
    <source>
        <dbReference type="EMBL" id="MBU3855183.1"/>
    </source>
</evidence>
<dbReference type="InterPro" id="IPR011071">
    <property type="entry name" value="Lyase_8-like_C"/>
</dbReference>
<comment type="cofactor">
    <cofactor evidence="1">
        <name>Ca(2+)</name>
        <dbReference type="ChEBI" id="CHEBI:29108"/>
    </cofactor>
</comment>
<gene>
    <name evidence="9" type="ORF">H9928_01240</name>
</gene>
<reference evidence="9" key="1">
    <citation type="journal article" date="2021" name="PeerJ">
        <title>Extensive microbial diversity within the chicken gut microbiome revealed by metagenomics and culture.</title>
        <authorList>
            <person name="Gilroy R."/>
            <person name="Ravi A."/>
            <person name="Getino M."/>
            <person name="Pursley I."/>
            <person name="Horton D.L."/>
            <person name="Alikhan N.F."/>
            <person name="Baker D."/>
            <person name="Gharbi K."/>
            <person name="Hall N."/>
            <person name="Watson M."/>
            <person name="Adriaenssens E.M."/>
            <person name="Foster-Nyarko E."/>
            <person name="Jarju S."/>
            <person name="Secka A."/>
            <person name="Antonio M."/>
            <person name="Oren A."/>
            <person name="Chaudhuri R.R."/>
            <person name="La Ragione R."/>
            <person name="Hildebrand F."/>
            <person name="Pallen M.J."/>
        </authorList>
    </citation>
    <scope>NUCLEOTIDE SEQUENCE</scope>
    <source>
        <strain evidence="9">8470</strain>
    </source>
</reference>
<dbReference type="InterPro" id="IPR014718">
    <property type="entry name" value="GH-type_carb-bd"/>
</dbReference>
<dbReference type="Gene3D" id="1.50.10.100">
    <property type="entry name" value="Chondroitin AC/alginate lyase"/>
    <property type="match status" value="1"/>
</dbReference>
<dbReference type="InterPro" id="IPR011013">
    <property type="entry name" value="Gal_mutarotase_sf_dom"/>
</dbReference>
<evidence type="ECO:0000256" key="4">
    <source>
        <dbReference type="ARBA" id="ARBA00022837"/>
    </source>
</evidence>
<dbReference type="AlphaFoldDB" id="A0A948TKS0"/>
<dbReference type="EMBL" id="JAHLFJ010000012">
    <property type="protein sequence ID" value="MBU3855183.1"/>
    <property type="molecule type" value="Genomic_DNA"/>
</dbReference>
<protein>
    <submittedName>
        <fullName evidence="9">Chondroitinase</fullName>
    </submittedName>
</protein>
<dbReference type="GO" id="GO:0005975">
    <property type="term" value="P:carbohydrate metabolic process"/>
    <property type="evidence" value="ECO:0007669"/>
    <property type="project" value="InterPro"/>
</dbReference>
<organism evidence="9 10">
    <name type="scientific">Candidatus Phocaeicola excrementipullorum</name>
    <dbReference type="NCBI Taxonomy" id="2838731"/>
    <lineage>
        <taxon>Bacteria</taxon>
        <taxon>Pseudomonadati</taxon>
        <taxon>Bacteroidota</taxon>
        <taxon>Bacteroidia</taxon>
        <taxon>Bacteroidales</taxon>
        <taxon>Bacteroidaceae</taxon>
        <taxon>Phocaeicola</taxon>
    </lineage>
</organism>
<accession>A0A948TKS0</accession>
<evidence type="ECO:0000259" key="7">
    <source>
        <dbReference type="Pfam" id="PF02278"/>
    </source>
</evidence>
<comment type="subunit">
    <text evidence="3">Monomer.</text>
</comment>
<dbReference type="PANTHER" id="PTHR37322:SF3">
    <property type="entry name" value="CHONDROITIN SULFATE ABC EXOLYASE"/>
    <property type="match status" value="1"/>
</dbReference>
<feature type="domain" description="Polysaccharide lyase family 8 central" evidence="7">
    <location>
        <begin position="386"/>
        <end position="661"/>
    </location>
</feature>
<evidence type="ECO:0000256" key="5">
    <source>
        <dbReference type="ARBA" id="ARBA00023239"/>
    </source>
</evidence>
<dbReference type="InterPro" id="IPR039174">
    <property type="entry name" value="Chondroitin_ABC_lyase"/>
</dbReference>
<comment type="similarity">
    <text evidence="2">Belongs to the polysaccharide lyase 8 family.</text>
</comment>
<dbReference type="Gene3D" id="2.70.98.10">
    <property type="match status" value="1"/>
</dbReference>
<dbReference type="PANTHER" id="PTHR37322">
    <property type="match status" value="1"/>
</dbReference>
<evidence type="ECO:0000256" key="3">
    <source>
        <dbReference type="ARBA" id="ARBA00011245"/>
    </source>
</evidence>
<dbReference type="InterPro" id="IPR008929">
    <property type="entry name" value="Chondroitin_lyas"/>
</dbReference>
<evidence type="ECO:0000256" key="2">
    <source>
        <dbReference type="ARBA" id="ARBA00006699"/>
    </source>
</evidence>
<dbReference type="InterPro" id="IPR015177">
    <property type="entry name" value="Lyase_catalyt"/>
</dbReference>
<dbReference type="GO" id="GO:0006027">
    <property type="term" value="P:glycosaminoglycan catabolic process"/>
    <property type="evidence" value="ECO:0007669"/>
    <property type="project" value="InterPro"/>
</dbReference>
<dbReference type="GO" id="GO:0005576">
    <property type="term" value="C:extracellular region"/>
    <property type="evidence" value="ECO:0007669"/>
    <property type="project" value="InterPro"/>
</dbReference>
<dbReference type="SUPFAM" id="SSF48230">
    <property type="entry name" value="Chondroitin AC/alginate lyase"/>
    <property type="match status" value="1"/>
</dbReference>
<evidence type="ECO:0000256" key="1">
    <source>
        <dbReference type="ARBA" id="ARBA00001913"/>
    </source>
</evidence>
<dbReference type="SUPFAM" id="SSF74650">
    <property type="entry name" value="Galactose mutarotase-like"/>
    <property type="match status" value="1"/>
</dbReference>
<evidence type="ECO:0000313" key="10">
    <source>
        <dbReference type="Proteomes" id="UP000784286"/>
    </source>
</evidence>
<keyword evidence="5" id="KW-0456">Lyase</keyword>
<dbReference type="GO" id="GO:0030246">
    <property type="term" value="F:carbohydrate binding"/>
    <property type="evidence" value="ECO:0007669"/>
    <property type="project" value="InterPro"/>
</dbReference>
<dbReference type="Gene3D" id="2.60.220.10">
    <property type="entry name" value="Polysaccharide lyase family 8-like, C-terminal"/>
    <property type="match status" value="1"/>
</dbReference>
<comment type="caution">
    <text evidence="9">The sequence shown here is derived from an EMBL/GenBank/DDBJ whole genome shotgun (WGS) entry which is preliminary data.</text>
</comment>
<reference evidence="9" key="2">
    <citation type="submission" date="2021-04" db="EMBL/GenBank/DDBJ databases">
        <authorList>
            <person name="Gilroy R."/>
        </authorList>
    </citation>
    <scope>NUCLEOTIDE SEQUENCE</scope>
    <source>
        <strain evidence="9">8470</strain>
    </source>
</reference>
<dbReference type="InterPro" id="IPR003159">
    <property type="entry name" value="Lyase_8_central_dom"/>
</dbReference>
<feature type="signal peptide" evidence="6">
    <location>
        <begin position="1"/>
        <end position="24"/>
    </location>
</feature>
<sequence>MKLKDIIKTLVLAGGVLLLTPAAADIPASSEAKHPDSSEDVSSIRQKELDMLREKYRLAYPKASEKEIETARIQLQLHQLKRVNESEVTGKNLLKNGTVSQQEARKLGSMARALAAAAVQEKQCVQQLNLFLDYLFTQNVIEGIPAFRYSNYSDVRNVPADFLSALPVCDRQRKMRLIAAVQHLVEAEKMYLSAEKIREQVNSDYIYNVTPHLFVCALHNPDNKLAARDLSAFSHFLSACTQYSPSGQDVLKPDGTGFHHNSHYNGYMYAYKTWVEYMGKLKGTSFRIKKDAYQRMRKAIVSLYLMAVRSDSDKNRIFGNSMAGRHPFYGTEVAFSQDLFETLIEVGGDIDGVPYDPELASWYNYFYKTKKYADAPEVNADGYYQFNFSPAGVYRKDNWVAVMRCPTTVFWGGEIYSRQNRFGRYQSHGTLEVLYEGGLVPSGYPADKEKKDGGWDWNMMPGSTTVHYTDWKDMMPGGNDTDRFDQKSSTTNFSGALAWKDCGLFAAAFDQDDRWGNPRFRATNLKFCKSTFAIDGMLFSLGTGIEAQGEYPDDYITATNLFQAVTSKGYRTLTVNGKDFPQGHETAIGPEECVWMVTPVTTGYYIPRNHDKLVIKYIEQETPSVNGIAAESGKETVAKAYLEHGVKPEEADYQFMVVPAATPERMKDIAGKQEQGHLFKVMAERDSLHVIKHCPTSTIAYAFFAPASGLSYGTVCASGTELLVMERKDKNGNGLELALCNPNLRPEMLRKNYWESRPTPMAIELKGKWKLKPDKKVSGLTIGQNERGNTILKAKLAEGNPIYVSLIKL</sequence>